<dbReference type="Gene3D" id="3.30.559.10">
    <property type="entry name" value="Chloramphenicol acetyltransferase-like domain"/>
    <property type="match status" value="1"/>
</dbReference>
<gene>
    <name evidence="4" type="ORF">K490DRAFT_37134</name>
</gene>
<comment type="similarity">
    <text evidence="2">Belongs to the NRP synthetase family.</text>
</comment>
<keyword evidence="4" id="KW-0808">Transferase</keyword>
<dbReference type="OrthoDB" id="416786at2759"/>
<dbReference type="GO" id="GO:0005737">
    <property type="term" value="C:cytoplasm"/>
    <property type="evidence" value="ECO:0007669"/>
    <property type="project" value="TreeGrafter"/>
</dbReference>
<dbReference type="AlphaFoldDB" id="A0A6A5YEK4"/>
<reference evidence="4" key="1">
    <citation type="journal article" date="2020" name="Stud. Mycol.">
        <title>101 Dothideomycetes genomes: a test case for predicting lifestyles and emergence of pathogens.</title>
        <authorList>
            <person name="Haridas S."/>
            <person name="Albert R."/>
            <person name="Binder M."/>
            <person name="Bloem J."/>
            <person name="Labutti K."/>
            <person name="Salamov A."/>
            <person name="Andreopoulos B."/>
            <person name="Baker S."/>
            <person name="Barry K."/>
            <person name="Bills G."/>
            <person name="Bluhm B."/>
            <person name="Cannon C."/>
            <person name="Castanera R."/>
            <person name="Culley D."/>
            <person name="Daum C."/>
            <person name="Ezra D."/>
            <person name="Gonzalez J."/>
            <person name="Henrissat B."/>
            <person name="Kuo A."/>
            <person name="Liang C."/>
            <person name="Lipzen A."/>
            <person name="Lutzoni F."/>
            <person name="Magnuson J."/>
            <person name="Mondo S."/>
            <person name="Nolan M."/>
            <person name="Ohm R."/>
            <person name="Pangilinan J."/>
            <person name="Park H.-J."/>
            <person name="Ramirez L."/>
            <person name="Alfaro M."/>
            <person name="Sun H."/>
            <person name="Tritt A."/>
            <person name="Yoshinaga Y."/>
            <person name="Zwiers L.-H."/>
            <person name="Turgeon B."/>
            <person name="Goodwin S."/>
            <person name="Spatafora J."/>
            <person name="Crous P."/>
            <person name="Grigoriev I."/>
        </authorList>
    </citation>
    <scope>NUCLEOTIDE SEQUENCE</scope>
    <source>
        <strain evidence="4">CBS 121410</strain>
    </source>
</reference>
<feature type="non-terminal residue" evidence="4">
    <location>
        <position position="390"/>
    </location>
</feature>
<evidence type="ECO:0000313" key="5">
    <source>
        <dbReference type="Proteomes" id="UP000799776"/>
    </source>
</evidence>
<keyword evidence="1" id="KW-0436">Ligase</keyword>
<dbReference type="InterPro" id="IPR001242">
    <property type="entry name" value="Condensation_dom"/>
</dbReference>
<dbReference type="SUPFAM" id="SSF52777">
    <property type="entry name" value="CoA-dependent acyltransferases"/>
    <property type="match status" value="2"/>
</dbReference>
<dbReference type="Proteomes" id="UP000799776">
    <property type="component" value="Unassembled WGS sequence"/>
</dbReference>
<feature type="domain" description="Condensation" evidence="3">
    <location>
        <begin position="8"/>
        <end position="388"/>
    </location>
</feature>
<dbReference type="GO" id="GO:0044550">
    <property type="term" value="P:secondary metabolite biosynthetic process"/>
    <property type="evidence" value="ECO:0007669"/>
    <property type="project" value="TreeGrafter"/>
</dbReference>
<protein>
    <submittedName>
        <fullName evidence="4">CoA-dependent acyltransferase</fullName>
    </submittedName>
</protein>
<dbReference type="GO" id="GO:0031177">
    <property type="term" value="F:phosphopantetheine binding"/>
    <property type="evidence" value="ECO:0007669"/>
    <property type="project" value="TreeGrafter"/>
</dbReference>
<sequence>MIDLPLDDISRFKAAWDAVVTSHPILRTRVVHLGAAGMFQVVLKPSRPAIEWHESTNLDEYVAQDRNVPMGFGDPLVRYGLIKTTEGLSFIWTAHHAIYDGATVSMLSEAVSKAYMGNALDEPPPFKRLLSYLTKLDPAHSDQFWRETLAGARPMPFPVPRLDDPSTTVDSVITRDVSIQAKPSGITIATLLQVAWSFVLARYSGSDDVVLGLAQSGRMISVPEIDRIPGPAVTTVPMRVRFDSEQTIPNLLETVQKTNTDSIPHCHRGLQNIKRVSEDARQACGFRSLLTIYPKKEEQELVFDMSNGRVVEGGAADFHTYPLLLECQFTDSTARVTATHDSKVIDVDQMLWMIQQLDHVIQQLTTPINGCISIGEIELFTPEQRQKIKA</sequence>
<name>A0A6A5YEK4_9PEZI</name>
<dbReference type="EMBL" id="ML978714">
    <property type="protein sequence ID" value="KAF2089767.1"/>
    <property type="molecule type" value="Genomic_DNA"/>
</dbReference>
<dbReference type="Pfam" id="PF00668">
    <property type="entry name" value="Condensation"/>
    <property type="match status" value="1"/>
</dbReference>
<organism evidence="4 5">
    <name type="scientific">Saccharata proteae CBS 121410</name>
    <dbReference type="NCBI Taxonomy" id="1314787"/>
    <lineage>
        <taxon>Eukaryota</taxon>
        <taxon>Fungi</taxon>
        <taxon>Dikarya</taxon>
        <taxon>Ascomycota</taxon>
        <taxon>Pezizomycotina</taxon>
        <taxon>Dothideomycetes</taxon>
        <taxon>Dothideomycetes incertae sedis</taxon>
        <taxon>Botryosphaeriales</taxon>
        <taxon>Saccharataceae</taxon>
        <taxon>Saccharata</taxon>
    </lineage>
</organism>
<dbReference type="Gene3D" id="3.30.559.30">
    <property type="entry name" value="Nonribosomal peptide synthetase, condensation domain"/>
    <property type="match status" value="1"/>
</dbReference>
<dbReference type="CDD" id="cd19545">
    <property type="entry name" value="FUM14_C_NRPS-like"/>
    <property type="match status" value="1"/>
</dbReference>
<dbReference type="GO" id="GO:0043041">
    <property type="term" value="P:amino acid activation for nonribosomal peptide biosynthetic process"/>
    <property type="evidence" value="ECO:0007669"/>
    <property type="project" value="TreeGrafter"/>
</dbReference>
<evidence type="ECO:0000259" key="3">
    <source>
        <dbReference type="Pfam" id="PF00668"/>
    </source>
</evidence>
<dbReference type="GO" id="GO:0016746">
    <property type="term" value="F:acyltransferase activity"/>
    <property type="evidence" value="ECO:0007669"/>
    <property type="project" value="UniProtKB-KW"/>
</dbReference>
<dbReference type="PANTHER" id="PTHR45527">
    <property type="entry name" value="NONRIBOSOMAL PEPTIDE SYNTHETASE"/>
    <property type="match status" value="1"/>
</dbReference>
<dbReference type="PANTHER" id="PTHR45527:SF3">
    <property type="entry name" value="SIDEROPHORE SYNTHETASE (EUROFUNG)"/>
    <property type="match status" value="1"/>
</dbReference>
<proteinExistence type="inferred from homology"/>
<keyword evidence="4" id="KW-0012">Acyltransferase</keyword>
<evidence type="ECO:0000256" key="1">
    <source>
        <dbReference type="ARBA" id="ARBA00022598"/>
    </source>
</evidence>
<dbReference type="InterPro" id="IPR023213">
    <property type="entry name" value="CAT-like_dom_sf"/>
</dbReference>
<dbReference type="GO" id="GO:0016874">
    <property type="term" value="F:ligase activity"/>
    <property type="evidence" value="ECO:0007669"/>
    <property type="project" value="UniProtKB-KW"/>
</dbReference>
<evidence type="ECO:0000313" key="4">
    <source>
        <dbReference type="EMBL" id="KAF2089767.1"/>
    </source>
</evidence>
<accession>A0A6A5YEK4</accession>
<keyword evidence="5" id="KW-1185">Reference proteome</keyword>
<evidence type="ECO:0000256" key="2">
    <source>
        <dbReference type="ARBA" id="ARBA00029454"/>
    </source>
</evidence>